<feature type="compositionally biased region" description="Low complexity" evidence="6">
    <location>
        <begin position="103"/>
        <end position="134"/>
    </location>
</feature>
<feature type="domain" description="RNA polymerase sigma-70" evidence="7">
    <location>
        <begin position="568"/>
        <end position="581"/>
    </location>
</feature>
<dbReference type="InterPro" id="IPR014284">
    <property type="entry name" value="RNA_pol_sigma-70_dom"/>
</dbReference>
<dbReference type="PROSITE" id="PS00715">
    <property type="entry name" value="SIGMA70_1"/>
    <property type="match status" value="1"/>
</dbReference>
<reference evidence="8 9" key="1">
    <citation type="journal article" date="2018" name="Cell">
        <title>The Chara Genome: Secondary Complexity and Implications for Plant Terrestrialization.</title>
        <authorList>
            <person name="Nishiyama T."/>
            <person name="Sakayama H."/>
            <person name="Vries J.D."/>
            <person name="Buschmann H."/>
            <person name="Saint-Marcoux D."/>
            <person name="Ullrich K.K."/>
            <person name="Haas F.B."/>
            <person name="Vanderstraeten L."/>
            <person name="Becker D."/>
            <person name="Lang D."/>
            <person name="Vosolsobe S."/>
            <person name="Rombauts S."/>
            <person name="Wilhelmsson P.K.I."/>
            <person name="Janitza P."/>
            <person name="Kern R."/>
            <person name="Heyl A."/>
            <person name="Rumpler F."/>
            <person name="Villalobos L.I.A.C."/>
            <person name="Clay J.M."/>
            <person name="Skokan R."/>
            <person name="Toyoda A."/>
            <person name="Suzuki Y."/>
            <person name="Kagoshima H."/>
            <person name="Schijlen E."/>
            <person name="Tajeshwar N."/>
            <person name="Catarino B."/>
            <person name="Hetherington A.J."/>
            <person name="Saltykova A."/>
            <person name="Bonnot C."/>
            <person name="Breuninger H."/>
            <person name="Symeonidi A."/>
            <person name="Radhakrishnan G.V."/>
            <person name="Van Nieuwerburgh F."/>
            <person name="Deforce D."/>
            <person name="Chang C."/>
            <person name="Karol K.G."/>
            <person name="Hedrich R."/>
            <person name="Ulvskov P."/>
            <person name="Glockner G."/>
            <person name="Delwiche C.F."/>
            <person name="Petrasek J."/>
            <person name="Van de Peer Y."/>
            <person name="Friml J."/>
            <person name="Beilby M."/>
            <person name="Dolan L."/>
            <person name="Kohara Y."/>
            <person name="Sugano S."/>
            <person name="Fujiyama A."/>
            <person name="Delaux P.-M."/>
            <person name="Quint M."/>
            <person name="TheiBen G."/>
            <person name="Hagemann M."/>
            <person name="Harholt J."/>
            <person name="Dunand C."/>
            <person name="Zachgo S."/>
            <person name="Langdale J."/>
            <person name="Maumus F."/>
            <person name="Straeten D.V.D."/>
            <person name="Gould S.B."/>
            <person name="Rensing S.A."/>
        </authorList>
    </citation>
    <scope>NUCLEOTIDE SEQUENCE [LARGE SCALE GENOMIC DNA]</scope>
    <source>
        <strain evidence="8 9">S276</strain>
    </source>
</reference>
<keyword evidence="9" id="KW-1185">Reference proteome</keyword>
<dbReference type="Proteomes" id="UP000265515">
    <property type="component" value="Unassembled WGS sequence"/>
</dbReference>
<dbReference type="GO" id="GO:0016987">
    <property type="term" value="F:sigma factor activity"/>
    <property type="evidence" value="ECO:0007669"/>
    <property type="project" value="UniProtKB-KW"/>
</dbReference>
<protein>
    <recommendedName>
        <fullName evidence="7">RNA polymerase sigma-70 domain-containing protein</fullName>
    </recommendedName>
</protein>
<gene>
    <name evidence="8" type="ORF">CBR_g17823</name>
</gene>
<feature type="compositionally biased region" description="Basic and acidic residues" evidence="6">
    <location>
        <begin position="340"/>
        <end position="365"/>
    </location>
</feature>
<accession>A0A388KVN8</accession>
<comment type="caution">
    <text evidence="8">The sequence shown here is derived from an EMBL/GenBank/DDBJ whole genome shotgun (WGS) entry which is preliminary data.</text>
</comment>
<evidence type="ECO:0000256" key="3">
    <source>
        <dbReference type="ARBA" id="ARBA00023082"/>
    </source>
</evidence>
<proteinExistence type="inferred from homology"/>
<evidence type="ECO:0000313" key="9">
    <source>
        <dbReference type="Proteomes" id="UP000265515"/>
    </source>
</evidence>
<feature type="region of interest" description="Disordered" evidence="6">
    <location>
        <begin position="163"/>
        <end position="200"/>
    </location>
</feature>
<dbReference type="AlphaFoldDB" id="A0A388KVN8"/>
<dbReference type="PANTHER" id="PTHR30603:SF14">
    <property type="entry name" value="RNA POLYMERASE SIGMA FACTOR SIGA"/>
    <property type="match status" value="1"/>
</dbReference>
<dbReference type="Gene3D" id="1.10.601.10">
    <property type="entry name" value="RNA Polymerase Primary Sigma Factor"/>
    <property type="match status" value="1"/>
</dbReference>
<evidence type="ECO:0000256" key="4">
    <source>
        <dbReference type="ARBA" id="ARBA00023125"/>
    </source>
</evidence>
<keyword evidence="3" id="KW-0731">Sigma factor</keyword>
<feature type="region of interest" description="Disordered" evidence="6">
    <location>
        <begin position="1"/>
        <end position="150"/>
    </location>
</feature>
<dbReference type="Pfam" id="PF04542">
    <property type="entry name" value="Sigma70_r2"/>
    <property type="match status" value="1"/>
</dbReference>
<evidence type="ECO:0000256" key="6">
    <source>
        <dbReference type="SAM" id="MobiDB-lite"/>
    </source>
</evidence>
<feature type="region of interest" description="Disordered" evidence="6">
    <location>
        <begin position="300"/>
        <end position="385"/>
    </location>
</feature>
<name>A0A388KVN8_CHABU</name>
<dbReference type="InterPro" id="IPR000943">
    <property type="entry name" value="RNA_pol_sigma70"/>
</dbReference>
<feature type="compositionally biased region" description="Low complexity" evidence="6">
    <location>
        <begin position="176"/>
        <end position="200"/>
    </location>
</feature>
<organism evidence="8 9">
    <name type="scientific">Chara braunii</name>
    <name type="common">Braun's stonewort</name>
    <dbReference type="NCBI Taxonomy" id="69332"/>
    <lineage>
        <taxon>Eukaryota</taxon>
        <taxon>Viridiplantae</taxon>
        <taxon>Streptophyta</taxon>
        <taxon>Charophyceae</taxon>
        <taxon>Charales</taxon>
        <taxon>Characeae</taxon>
        <taxon>Chara</taxon>
    </lineage>
</organism>
<evidence type="ECO:0000313" key="8">
    <source>
        <dbReference type="EMBL" id="GBG74111.1"/>
    </source>
</evidence>
<sequence>MAVTGALRIPGFTQVGASKPFFGRDVGGESSVKLPSPDLTTTTTSTTAATTSTKTQQLASWPSGRSEERCGCPRATCAELQGSSSPHAGGIPSREHDRLACLSSTSASSSSPSPSSSSSSSYSPQSSSATSSRSPRSRKPVVSLVSTKRSSDRLNALASFQAGLTSVSVAGPSPRSGTSPAKKTTPTTPTTTTGRATASFSSSTLSASAAGLVDKASLLWKQRQRDGQEDQGGNECTGVGIGDGRHVASSGFATFAGFAALPAAPDSLLSTAESLVARSWERSLLESQWELSMAAERAMPFSDHADGDGDGMASRGRQRRDECEKEGGVSPTEKEEEEERMGRRMAEARAPQEREGEMDRERVGEDEGEEGRRRRRRRKTELTPPPSLEAQVCRVVVKTRRKCREVSSARRRRLDAKRKQKDASSAAIAEATLLLTGKPLASIFDKGRGLAKAQFLSMEKTAAGCVASTPKASKYGKMRLLTKEEEVSLSKMMQEGLSMLAARNRLAQSLGRQPTEEEWAEAVNLPVRELLRRVTEGERARERMIDTNLRLVISVAKRYVNYGLDMPDLIQEGTIGLMRGVEKFDFTRGYKLSTYVHWWIRQAVTRAIADHAKTIRLPVHVHETMGRIRRGKSFLLSEGNEANAYNLSKVLCLPETKVRQLLKVEGIRRQQGQAYLTHGKKEKKQP</sequence>
<dbReference type="NCBIfam" id="TIGR02937">
    <property type="entry name" value="sigma70-ECF"/>
    <property type="match status" value="1"/>
</dbReference>
<evidence type="ECO:0000256" key="5">
    <source>
        <dbReference type="ARBA" id="ARBA00023163"/>
    </source>
</evidence>
<evidence type="ECO:0000256" key="1">
    <source>
        <dbReference type="ARBA" id="ARBA00007788"/>
    </source>
</evidence>
<evidence type="ECO:0000259" key="7">
    <source>
        <dbReference type="PROSITE" id="PS00715"/>
    </source>
</evidence>
<dbReference type="Gramene" id="GBG74111">
    <property type="protein sequence ID" value="GBG74111"/>
    <property type="gene ID" value="CBR_g17823"/>
</dbReference>
<dbReference type="OrthoDB" id="2012130at2759"/>
<dbReference type="InterPro" id="IPR050239">
    <property type="entry name" value="Sigma-70_RNA_pol_init_factors"/>
</dbReference>
<dbReference type="InterPro" id="IPR007627">
    <property type="entry name" value="RNA_pol_sigma70_r2"/>
</dbReference>
<dbReference type="EMBL" id="BFEA01000196">
    <property type="protein sequence ID" value="GBG74111.1"/>
    <property type="molecule type" value="Genomic_DNA"/>
</dbReference>
<dbReference type="PANTHER" id="PTHR30603">
    <property type="entry name" value="RNA POLYMERASE SIGMA FACTOR RPO"/>
    <property type="match status" value="1"/>
</dbReference>
<dbReference type="GO" id="GO:0006352">
    <property type="term" value="P:DNA-templated transcription initiation"/>
    <property type="evidence" value="ECO:0007669"/>
    <property type="project" value="InterPro"/>
</dbReference>
<evidence type="ECO:0000256" key="2">
    <source>
        <dbReference type="ARBA" id="ARBA00023015"/>
    </source>
</evidence>
<dbReference type="STRING" id="69332.A0A388KVN8"/>
<feature type="compositionally biased region" description="Low complexity" evidence="6">
    <location>
        <begin position="40"/>
        <end position="55"/>
    </location>
</feature>
<keyword evidence="2" id="KW-0805">Transcription regulation</keyword>
<keyword evidence="5" id="KW-0804">Transcription</keyword>
<dbReference type="InterPro" id="IPR013325">
    <property type="entry name" value="RNA_pol_sigma_r2"/>
</dbReference>
<comment type="similarity">
    <text evidence="1">Belongs to the sigma-70 factor family.</text>
</comment>
<keyword evidence="4" id="KW-0238">DNA-binding</keyword>
<dbReference type="GO" id="GO:0003677">
    <property type="term" value="F:DNA binding"/>
    <property type="evidence" value="ECO:0007669"/>
    <property type="project" value="UniProtKB-KW"/>
</dbReference>
<dbReference type="SUPFAM" id="SSF88946">
    <property type="entry name" value="Sigma2 domain of RNA polymerase sigma factors"/>
    <property type="match status" value="1"/>
</dbReference>